<dbReference type="AlphaFoldDB" id="A0A1X7U1D3"/>
<accession>A0A1X7U1D3</accession>
<proteinExistence type="predicted"/>
<organism evidence="1">
    <name type="scientific">Amphimedon queenslandica</name>
    <name type="common">Sponge</name>
    <dbReference type="NCBI Taxonomy" id="400682"/>
    <lineage>
        <taxon>Eukaryota</taxon>
        <taxon>Metazoa</taxon>
        <taxon>Porifera</taxon>
        <taxon>Demospongiae</taxon>
        <taxon>Heteroscleromorpha</taxon>
        <taxon>Haplosclerida</taxon>
        <taxon>Niphatidae</taxon>
        <taxon>Amphimedon</taxon>
    </lineage>
</organism>
<protein>
    <submittedName>
        <fullName evidence="1">Uncharacterized protein</fullName>
    </submittedName>
</protein>
<evidence type="ECO:0000313" key="1">
    <source>
        <dbReference type="EnsemblMetazoa" id="Aqu2.1.21646_001"/>
    </source>
</evidence>
<dbReference type="EnsemblMetazoa" id="Aqu2.1.21646_001">
    <property type="protein sequence ID" value="Aqu2.1.21646_001"/>
    <property type="gene ID" value="Aqu2.1.21646"/>
</dbReference>
<reference evidence="1" key="1">
    <citation type="submission" date="2017-05" db="UniProtKB">
        <authorList>
            <consortium name="EnsemblMetazoa"/>
        </authorList>
    </citation>
    <scope>IDENTIFICATION</scope>
</reference>
<name>A0A1X7U1D3_AMPQE</name>
<dbReference type="InParanoid" id="A0A1X7U1D3"/>
<sequence>MDRLFNIIVSGIVESPVGTSQMTHINSDMDEVSSILSDLYALLYVPATAVHVSVATNRVLSLPDRSW</sequence>